<dbReference type="PANTHER" id="PTHR43201">
    <property type="entry name" value="ACYL-COA SYNTHETASE"/>
    <property type="match status" value="1"/>
</dbReference>
<evidence type="ECO:0000313" key="9">
    <source>
        <dbReference type="EMBL" id="CAB4936115.1"/>
    </source>
</evidence>
<proteinExistence type="inferred from homology"/>
<dbReference type="CDD" id="cd04433">
    <property type="entry name" value="AFD_class_I"/>
    <property type="match status" value="1"/>
</dbReference>
<evidence type="ECO:0000259" key="4">
    <source>
        <dbReference type="Pfam" id="PF13193"/>
    </source>
</evidence>
<dbReference type="Pfam" id="PF13193">
    <property type="entry name" value="AMP-binding_C"/>
    <property type="match status" value="1"/>
</dbReference>
<evidence type="ECO:0000256" key="1">
    <source>
        <dbReference type="ARBA" id="ARBA00006432"/>
    </source>
</evidence>
<dbReference type="GO" id="GO:0006631">
    <property type="term" value="P:fatty acid metabolic process"/>
    <property type="evidence" value="ECO:0007669"/>
    <property type="project" value="TreeGrafter"/>
</dbReference>
<dbReference type="EMBL" id="CAESGF010000009">
    <property type="protein sequence ID" value="CAB4364002.1"/>
    <property type="molecule type" value="Genomic_DNA"/>
</dbReference>
<evidence type="ECO:0000256" key="2">
    <source>
        <dbReference type="ARBA" id="ARBA00022598"/>
    </source>
</evidence>
<evidence type="ECO:0000313" key="7">
    <source>
        <dbReference type="EMBL" id="CAB4803400.1"/>
    </source>
</evidence>
<evidence type="ECO:0000313" key="5">
    <source>
        <dbReference type="EMBL" id="CAB4364002.1"/>
    </source>
</evidence>
<dbReference type="AlphaFoldDB" id="A0A6J6RPY2"/>
<dbReference type="SUPFAM" id="SSF56801">
    <property type="entry name" value="Acetyl-CoA synthetase-like"/>
    <property type="match status" value="1"/>
</dbReference>
<dbReference type="EMBL" id="CAFAAV010000011">
    <property type="protein sequence ID" value="CAB4803400.1"/>
    <property type="molecule type" value="Genomic_DNA"/>
</dbReference>
<dbReference type="PROSITE" id="PS00455">
    <property type="entry name" value="AMP_BINDING"/>
    <property type="match status" value="1"/>
</dbReference>
<evidence type="ECO:0000313" key="8">
    <source>
        <dbReference type="EMBL" id="CAB4851596.1"/>
    </source>
</evidence>
<name>A0A6J6RPY2_9ZZZZ</name>
<dbReference type="PANTHER" id="PTHR43201:SF5">
    <property type="entry name" value="MEDIUM-CHAIN ACYL-COA LIGASE ACSF2, MITOCHONDRIAL"/>
    <property type="match status" value="1"/>
</dbReference>
<dbReference type="EMBL" id="CAFBMT010000009">
    <property type="protein sequence ID" value="CAB4936115.1"/>
    <property type="molecule type" value="Genomic_DNA"/>
</dbReference>
<dbReference type="GO" id="GO:0031956">
    <property type="term" value="F:medium-chain fatty acid-CoA ligase activity"/>
    <property type="evidence" value="ECO:0007669"/>
    <property type="project" value="TreeGrafter"/>
</dbReference>
<gene>
    <name evidence="6" type="ORF">UFOPK2656_01674</name>
    <name evidence="7" type="ORF">UFOPK3099_00252</name>
    <name evidence="8" type="ORF">UFOPK3267_01610</name>
    <name evidence="9" type="ORF">UFOPK3651_01816</name>
    <name evidence="10" type="ORF">UFOPK3931_01188</name>
    <name evidence="5" type="ORF">UFOPK4189_01771</name>
</gene>
<keyword evidence="2" id="KW-0436">Ligase</keyword>
<evidence type="ECO:0000259" key="3">
    <source>
        <dbReference type="Pfam" id="PF00501"/>
    </source>
</evidence>
<dbReference type="EMBL" id="CAFBIY010000087">
    <property type="protein sequence ID" value="CAB4851596.1"/>
    <property type="molecule type" value="Genomic_DNA"/>
</dbReference>
<evidence type="ECO:0000313" key="6">
    <source>
        <dbReference type="EMBL" id="CAB4724574.1"/>
    </source>
</evidence>
<dbReference type="Gene3D" id="3.30.300.30">
    <property type="match status" value="1"/>
</dbReference>
<dbReference type="EMBL" id="CAFBOL010000024">
    <property type="protein sequence ID" value="CAB4986629.1"/>
    <property type="molecule type" value="Genomic_DNA"/>
</dbReference>
<dbReference type="InterPro" id="IPR042099">
    <property type="entry name" value="ANL_N_sf"/>
</dbReference>
<organism evidence="6">
    <name type="scientific">freshwater metagenome</name>
    <dbReference type="NCBI Taxonomy" id="449393"/>
    <lineage>
        <taxon>unclassified sequences</taxon>
        <taxon>metagenomes</taxon>
        <taxon>ecological metagenomes</taxon>
    </lineage>
</organism>
<dbReference type="EMBL" id="CAEZYF010000009">
    <property type="protein sequence ID" value="CAB4724574.1"/>
    <property type="molecule type" value="Genomic_DNA"/>
</dbReference>
<dbReference type="InterPro" id="IPR025110">
    <property type="entry name" value="AMP-bd_C"/>
</dbReference>
<protein>
    <submittedName>
        <fullName evidence="6">Unannotated protein</fullName>
    </submittedName>
</protein>
<dbReference type="InterPro" id="IPR020845">
    <property type="entry name" value="AMP-binding_CS"/>
</dbReference>
<feature type="domain" description="AMP-dependent synthetase/ligase" evidence="3">
    <location>
        <begin position="52"/>
        <end position="358"/>
    </location>
</feature>
<dbReference type="InterPro" id="IPR045851">
    <property type="entry name" value="AMP-bd_C_sf"/>
</dbReference>
<reference evidence="6" key="1">
    <citation type="submission" date="2020-05" db="EMBL/GenBank/DDBJ databases">
        <authorList>
            <person name="Chiriac C."/>
            <person name="Salcher M."/>
            <person name="Ghai R."/>
            <person name="Kavagutti S V."/>
        </authorList>
    </citation>
    <scope>NUCLEOTIDE SEQUENCE</scope>
</reference>
<accession>A0A6J6RPY2</accession>
<sequence>MHLASLVEMVESGFDERVLLGSVTAPVTGTDFGRMVRSGASTLPGYTSLVYAGENHPLLPVALFSAAWAGIPFVPVNYRLEDAHLISLINRQPGALVLADEHTAARLGGIAEPVQLFDEWLVNLPAEAPAIDPPFDDDEIAVVLYTSGTTSEPKAALLRHRHLMAYLLGSVEFGGAGEDEAVLVSVPPYHVAGVANMLSNTFSGRRLVYLRHFEATTWLNTVRAEAVTHAMVVPTMLARIVEALEGADAGVPSLRSLSYGGSKVSERVLTSALLAFPNTGFVNAYGLTETASTIAVLGPDDHRAAISSDDPAIKRRLSSAGQVLPTIEVEIRDDMEQLVAAGETGMIYLRGEQISGEYASGSVLDSDGWFCTRDRGSLDAEGYLFIEGRADDTIIRGGENIAPAEIETVLLAHPAVQEACVVGIPDDVWGQRIVSAVVLRPGQTVDVEALRDYVRHELRGSKTPDTIVFRDSLPHTDTGKMLRRVVLTELTQSLGQS</sequence>
<dbReference type="Gene3D" id="3.40.50.12780">
    <property type="entry name" value="N-terminal domain of ligase-like"/>
    <property type="match status" value="1"/>
</dbReference>
<dbReference type="Pfam" id="PF00501">
    <property type="entry name" value="AMP-binding"/>
    <property type="match status" value="1"/>
</dbReference>
<comment type="similarity">
    <text evidence="1">Belongs to the ATP-dependent AMP-binding enzyme family.</text>
</comment>
<evidence type="ECO:0000313" key="10">
    <source>
        <dbReference type="EMBL" id="CAB4986629.1"/>
    </source>
</evidence>
<dbReference type="InterPro" id="IPR000873">
    <property type="entry name" value="AMP-dep_synth/lig_dom"/>
</dbReference>
<feature type="domain" description="AMP-binding enzyme C-terminal" evidence="4">
    <location>
        <begin position="405"/>
        <end position="480"/>
    </location>
</feature>